<keyword evidence="3" id="KW-1185">Reference proteome</keyword>
<gene>
    <name evidence="2" type="ORF">Tco_1055548</name>
</gene>
<feature type="region of interest" description="Disordered" evidence="1">
    <location>
        <begin position="63"/>
        <end position="95"/>
    </location>
</feature>
<sequence>MAAEVPQTLEYKGGQLNVAPMLEVFSTWIAFGGNTLAGDGVAGIKRRRRNLSSDDVRNMATVSGRGRLKEDLESSTWQRRQDCKATPSRRRSSKI</sequence>
<dbReference type="Proteomes" id="UP001151760">
    <property type="component" value="Unassembled WGS sequence"/>
</dbReference>
<reference evidence="2" key="2">
    <citation type="submission" date="2022-01" db="EMBL/GenBank/DDBJ databases">
        <authorList>
            <person name="Yamashiro T."/>
            <person name="Shiraishi A."/>
            <person name="Satake H."/>
            <person name="Nakayama K."/>
        </authorList>
    </citation>
    <scope>NUCLEOTIDE SEQUENCE</scope>
</reference>
<name>A0ABQ5H157_9ASTR</name>
<proteinExistence type="predicted"/>
<reference evidence="2" key="1">
    <citation type="journal article" date="2022" name="Int. J. Mol. Sci.">
        <title>Draft Genome of Tanacetum Coccineum: Genomic Comparison of Closely Related Tanacetum-Family Plants.</title>
        <authorList>
            <person name="Yamashiro T."/>
            <person name="Shiraishi A."/>
            <person name="Nakayama K."/>
            <person name="Satake H."/>
        </authorList>
    </citation>
    <scope>NUCLEOTIDE SEQUENCE</scope>
</reference>
<organism evidence="2 3">
    <name type="scientific">Tanacetum coccineum</name>
    <dbReference type="NCBI Taxonomy" id="301880"/>
    <lineage>
        <taxon>Eukaryota</taxon>
        <taxon>Viridiplantae</taxon>
        <taxon>Streptophyta</taxon>
        <taxon>Embryophyta</taxon>
        <taxon>Tracheophyta</taxon>
        <taxon>Spermatophyta</taxon>
        <taxon>Magnoliopsida</taxon>
        <taxon>eudicotyledons</taxon>
        <taxon>Gunneridae</taxon>
        <taxon>Pentapetalae</taxon>
        <taxon>asterids</taxon>
        <taxon>campanulids</taxon>
        <taxon>Asterales</taxon>
        <taxon>Asteraceae</taxon>
        <taxon>Asteroideae</taxon>
        <taxon>Anthemideae</taxon>
        <taxon>Anthemidinae</taxon>
        <taxon>Tanacetum</taxon>
    </lineage>
</organism>
<protein>
    <submittedName>
        <fullName evidence="2">Uncharacterized protein</fullName>
    </submittedName>
</protein>
<evidence type="ECO:0000256" key="1">
    <source>
        <dbReference type="SAM" id="MobiDB-lite"/>
    </source>
</evidence>
<evidence type="ECO:0000313" key="3">
    <source>
        <dbReference type="Proteomes" id="UP001151760"/>
    </source>
</evidence>
<dbReference type="EMBL" id="BQNB010019062">
    <property type="protein sequence ID" value="GJT81206.1"/>
    <property type="molecule type" value="Genomic_DNA"/>
</dbReference>
<accession>A0ABQ5H157</accession>
<evidence type="ECO:0000313" key="2">
    <source>
        <dbReference type="EMBL" id="GJT81206.1"/>
    </source>
</evidence>
<comment type="caution">
    <text evidence="2">The sequence shown here is derived from an EMBL/GenBank/DDBJ whole genome shotgun (WGS) entry which is preliminary data.</text>
</comment>